<dbReference type="OrthoDB" id="3364440at2759"/>
<dbReference type="InterPro" id="IPR032466">
    <property type="entry name" value="Metal_Hydrolase"/>
</dbReference>
<dbReference type="InterPro" id="IPR014746">
    <property type="entry name" value="Gln_synth/guanido_kin_cat_dom"/>
</dbReference>
<evidence type="ECO:0000259" key="4">
    <source>
        <dbReference type="PROSITE" id="PS51987"/>
    </source>
</evidence>
<evidence type="ECO:0000313" key="5">
    <source>
        <dbReference type="EMBL" id="RDW87261.1"/>
    </source>
</evidence>
<keyword evidence="6" id="KW-1185">Reference proteome</keyword>
<evidence type="ECO:0000256" key="3">
    <source>
        <dbReference type="RuleBase" id="RU000384"/>
    </source>
</evidence>
<dbReference type="AlphaFoldDB" id="A0A3D8SM51"/>
<protein>
    <recommendedName>
        <fullName evidence="1">Glutamine synthetase</fullName>
    </recommendedName>
</protein>
<gene>
    <name evidence="5" type="ORF">BP5796_02955</name>
</gene>
<dbReference type="PANTHER" id="PTHR43383:SF2">
    <property type="entry name" value="AMIDOHYDROLASE 2 FAMILY PROTEIN"/>
    <property type="match status" value="1"/>
</dbReference>
<dbReference type="Proteomes" id="UP000256328">
    <property type="component" value="Unassembled WGS sequence"/>
</dbReference>
<comment type="caution">
    <text evidence="5">The sequence shown here is derived from an EMBL/GenBank/DDBJ whole genome shotgun (WGS) entry which is preliminary data.</text>
</comment>
<evidence type="ECO:0000256" key="1">
    <source>
        <dbReference type="ARBA" id="ARBA00021364"/>
    </source>
</evidence>
<evidence type="ECO:0000313" key="6">
    <source>
        <dbReference type="Proteomes" id="UP000256328"/>
    </source>
</evidence>
<dbReference type="Pfam" id="PF00120">
    <property type="entry name" value="Gln-synt_C"/>
    <property type="match status" value="1"/>
</dbReference>
<dbReference type="PROSITE" id="PS00181">
    <property type="entry name" value="GLNA_ATP"/>
    <property type="match status" value="1"/>
</dbReference>
<proteinExistence type="inferred from homology"/>
<evidence type="ECO:0000256" key="2">
    <source>
        <dbReference type="PROSITE-ProRule" id="PRU01331"/>
    </source>
</evidence>
<dbReference type="SMART" id="SM01230">
    <property type="entry name" value="Gln-synt_C"/>
    <property type="match status" value="1"/>
</dbReference>
<feature type="domain" description="GS catalytic" evidence="4">
    <location>
        <begin position="523"/>
        <end position="851"/>
    </location>
</feature>
<organism evidence="5 6">
    <name type="scientific">Coleophoma crateriformis</name>
    <dbReference type="NCBI Taxonomy" id="565419"/>
    <lineage>
        <taxon>Eukaryota</taxon>
        <taxon>Fungi</taxon>
        <taxon>Dikarya</taxon>
        <taxon>Ascomycota</taxon>
        <taxon>Pezizomycotina</taxon>
        <taxon>Leotiomycetes</taxon>
        <taxon>Helotiales</taxon>
        <taxon>Dermateaceae</taxon>
        <taxon>Coleophoma</taxon>
    </lineage>
</organism>
<dbReference type="GO" id="GO:0006542">
    <property type="term" value="P:glutamine biosynthetic process"/>
    <property type="evidence" value="ECO:0007669"/>
    <property type="project" value="InterPro"/>
</dbReference>
<reference evidence="5 6" key="1">
    <citation type="journal article" date="2018" name="IMA Fungus">
        <title>IMA Genome-F 9: Draft genome sequence of Annulohypoxylon stygium, Aspergillus mulundensis, Berkeleyomyces basicola (syn. Thielaviopsis basicola), Ceratocystis smalleyi, two Cercospora beticola strains, Coleophoma cylindrospora, Fusarium fracticaudum, Phialophora cf. hyalina, and Morchella septimelata.</title>
        <authorList>
            <person name="Wingfield B.D."/>
            <person name="Bills G.F."/>
            <person name="Dong Y."/>
            <person name="Huang W."/>
            <person name="Nel W.J."/>
            <person name="Swalarsk-Parry B.S."/>
            <person name="Vaghefi N."/>
            <person name="Wilken P.M."/>
            <person name="An Z."/>
            <person name="de Beer Z.W."/>
            <person name="De Vos L."/>
            <person name="Chen L."/>
            <person name="Duong T.A."/>
            <person name="Gao Y."/>
            <person name="Hammerbacher A."/>
            <person name="Kikkert J.R."/>
            <person name="Li Y."/>
            <person name="Li H."/>
            <person name="Li K."/>
            <person name="Li Q."/>
            <person name="Liu X."/>
            <person name="Ma X."/>
            <person name="Naidoo K."/>
            <person name="Pethybridge S.J."/>
            <person name="Sun J."/>
            <person name="Steenkamp E.T."/>
            <person name="van der Nest M.A."/>
            <person name="van Wyk S."/>
            <person name="Wingfield M.J."/>
            <person name="Xiong C."/>
            <person name="Yue Q."/>
            <person name="Zhang X."/>
        </authorList>
    </citation>
    <scope>NUCLEOTIDE SEQUENCE [LARGE SCALE GENOMIC DNA]</scope>
    <source>
        <strain evidence="5 6">BP5796</strain>
    </source>
</reference>
<accession>A0A3D8SM51</accession>
<dbReference type="PROSITE" id="PS51987">
    <property type="entry name" value="GS_CATALYTIC"/>
    <property type="match status" value="1"/>
</dbReference>
<dbReference type="InterPro" id="IPR006680">
    <property type="entry name" value="Amidohydro-rel"/>
</dbReference>
<dbReference type="GO" id="GO:0016787">
    <property type="term" value="F:hydrolase activity"/>
    <property type="evidence" value="ECO:0007669"/>
    <property type="project" value="InterPro"/>
</dbReference>
<dbReference type="Gene3D" id="3.20.20.140">
    <property type="entry name" value="Metal-dependent hydrolases"/>
    <property type="match status" value="1"/>
</dbReference>
<dbReference type="InterPro" id="IPR027303">
    <property type="entry name" value="Gln_synth_gly_rich_site"/>
</dbReference>
<dbReference type="InterPro" id="IPR008146">
    <property type="entry name" value="Gln_synth_cat_dom"/>
</dbReference>
<dbReference type="EMBL" id="PDLN01000004">
    <property type="protein sequence ID" value="RDW87261.1"/>
    <property type="molecule type" value="Genomic_DNA"/>
</dbReference>
<dbReference type="SUPFAM" id="SSF51556">
    <property type="entry name" value="Metallo-dependent hydrolases"/>
    <property type="match status" value="1"/>
</dbReference>
<dbReference type="PANTHER" id="PTHR43383">
    <property type="entry name" value="NODULIN 6"/>
    <property type="match status" value="1"/>
</dbReference>
<name>A0A3D8SM51_9HELO</name>
<comment type="similarity">
    <text evidence="2 3">Belongs to the glutamine synthetase family.</text>
</comment>
<dbReference type="Pfam" id="PF04909">
    <property type="entry name" value="Amidohydro_2"/>
    <property type="match status" value="1"/>
</dbReference>
<dbReference type="InterPro" id="IPR036651">
    <property type="entry name" value="Gln_synt_N_sf"/>
</dbReference>
<sequence length="851" mass="94708">MDDLIRAIRTTPIIDNHAHPLLIPSQHGKYDLLAITTEAGGEALKHTPSSLAHLRAVRQLAEILHCPATWQDVLQAIDGEKVKPGDAWAKRCLEGIETILVDDGLDGREEVFDYAWHDRLTRSPCKRIVRIEKVAQEILDEDLSQSDIPEVVAAFPRRFGEALDEAIRDQEVVGFKSVICYRSGLDIPPKPSLKEFSKELQGTLQELRATGVSGFKRLDYRPLNAWVVHTAAECISDAAVKKPLQFHTGLGDNDISLNTSSPSHLQEFIRAHPTLPIVLLHSSYPWTQEAGYLASVYENVYADIGEVFPMISKDGQERIVREILEFCPSEKILWSTDGHWFPETYILAVIQIREALEAVLSSYVADNALTVRQAIRIVEDILFNTSNKIYDLKLPLQPMHSNLVTASSAEVSDLALVKSFLKAHPAVKFLRLQYLDYTATLRLRIIPVKKVLSQLEKGFVFVGITKACLGLLQNDHIVPGITATGEYELRADFSSLRAGPSLEYACVQGDFHDADGSAVDLCPRSVLKRILVQAKQHKLEFLVGFEIEIVFMSPNPDTDLKYSLLPNSAGHAWSSSNSLKDKRVLRILSEILSTLQIAGIDLEQFHPEGAIGQYEFVLPPLPALDAIDQLLHAREIIVSIAAQHGLRATMVPKPFPECPGTACHAHMSITGGENKEAYEPFYAGVLKHLEAITAFTYSNMTSYERVLDGCWAGGRWITWGTNNKETPLRQAKGSHWEIRCLDGLANMYLTMSAIIAAGLLGVMDKEKMSWKDCQADPASLSPKEKQELGITTAFPESLTKALSALKGEDAAFTELIGADVVARYCLVKERESALLEAMTRTERMRWVIDRY</sequence>
<dbReference type="Gene3D" id="3.10.20.70">
    <property type="entry name" value="Glutamine synthetase, N-terminal domain"/>
    <property type="match status" value="1"/>
</dbReference>
<dbReference type="Gene3D" id="3.30.590.10">
    <property type="entry name" value="Glutamine synthetase/guanido kinase, catalytic domain"/>
    <property type="match status" value="1"/>
</dbReference>
<dbReference type="GO" id="GO:0004356">
    <property type="term" value="F:glutamine synthetase activity"/>
    <property type="evidence" value="ECO:0007669"/>
    <property type="project" value="InterPro"/>
</dbReference>
<dbReference type="SUPFAM" id="SSF55931">
    <property type="entry name" value="Glutamine synthetase/guanido kinase"/>
    <property type="match status" value="1"/>
</dbReference>